<keyword evidence="4" id="KW-1185">Reference proteome</keyword>
<proteinExistence type="predicted"/>
<feature type="compositionally biased region" description="Basic and acidic residues" evidence="1">
    <location>
        <begin position="1"/>
        <end position="11"/>
    </location>
</feature>
<gene>
    <name evidence="2" type="ORF">HPB52_004203</name>
    <name evidence="3" type="ORF">HPB52_015687</name>
</gene>
<evidence type="ECO:0000313" key="4">
    <source>
        <dbReference type="Proteomes" id="UP000821837"/>
    </source>
</evidence>
<reference evidence="2" key="1">
    <citation type="journal article" date="2020" name="Cell">
        <title>Large-Scale Comparative Analyses of Tick Genomes Elucidate Their Genetic Diversity and Vector Capacities.</title>
        <authorList>
            <consortium name="Tick Genome and Microbiome Consortium (TIGMIC)"/>
            <person name="Jia N."/>
            <person name="Wang J."/>
            <person name="Shi W."/>
            <person name="Du L."/>
            <person name="Sun Y."/>
            <person name="Zhan W."/>
            <person name="Jiang J.F."/>
            <person name="Wang Q."/>
            <person name="Zhang B."/>
            <person name="Ji P."/>
            <person name="Bell-Sakyi L."/>
            <person name="Cui X.M."/>
            <person name="Yuan T.T."/>
            <person name="Jiang B.G."/>
            <person name="Yang W.F."/>
            <person name="Lam T.T."/>
            <person name="Chang Q.C."/>
            <person name="Ding S.J."/>
            <person name="Wang X.J."/>
            <person name="Zhu J.G."/>
            <person name="Ruan X.D."/>
            <person name="Zhao L."/>
            <person name="Wei J.T."/>
            <person name="Ye R.Z."/>
            <person name="Que T.C."/>
            <person name="Du C.H."/>
            <person name="Zhou Y.H."/>
            <person name="Cheng J.X."/>
            <person name="Dai P.F."/>
            <person name="Guo W.B."/>
            <person name="Han X.H."/>
            <person name="Huang E.J."/>
            <person name="Li L.F."/>
            <person name="Wei W."/>
            <person name="Gao Y.C."/>
            <person name="Liu J.Z."/>
            <person name="Shao H.Z."/>
            <person name="Wang X."/>
            <person name="Wang C.C."/>
            <person name="Yang T.C."/>
            <person name="Huo Q.B."/>
            <person name="Li W."/>
            <person name="Chen H.Y."/>
            <person name="Chen S.E."/>
            <person name="Zhou L.G."/>
            <person name="Ni X.B."/>
            <person name="Tian J.H."/>
            <person name="Sheng Y."/>
            <person name="Liu T."/>
            <person name="Pan Y.S."/>
            <person name="Xia L.Y."/>
            <person name="Li J."/>
            <person name="Zhao F."/>
            <person name="Cao W.C."/>
        </authorList>
    </citation>
    <scope>NUCLEOTIDE SEQUENCE</scope>
    <source>
        <strain evidence="2">Rsan-2018</strain>
    </source>
</reference>
<evidence type="ECO:0000313" key="3">
    <source>
        <dbReference type="EMBL" id="KAH7935961.1"/>
    </source>
</evidence>
<dbReference type="Proteomes" id="UP000821837">
    <property type="component" value="Unassembled WGS sequence"/>
</dbReference>
<feature type="compositionally biased region" description="Low complexity" evidence="1">
    <location>
        <begin position="60"/>
        <end position="77"/>
    </location>
</feature>
<reference evidence="2" key="2">
    <citation type="submission" date="2021-09" db="EMBL/GenBank/DDBJ databases">
        <authorList>
            <person name="Jia N."/>
            <person name="Wang J."/>
            <person name="Shi W."/>
            <person name="Du L."/>
            <person name="Sun Y."/>
            <person name="Zhan W."/>
            <person name="Jiang J."/>
            <person name="Wang Q."/>
            <person name="Zhang B."/>
            <person name="Ji P."/>
            <person name="Sakyi L.B."/>
            <person name="Cui X."/>
            <person name="Yuan T."/>
            <person name="Jiang B."/>
            <person name="Yang W."/>
            <person name="Lam T.T.-Y."/>
            <person name="Chang Q."/>
            <person name="Ding S."/>
            <person name="Wang X."/>
            <person name="Zhu J."/>
            <person name="Ruan X."/>
            <person name="Zhao L."/>
            <person name="Wei J."/>
            <person name="Que T."/>
            <person name="Du C."/>
            <person name="Cheng J."/>
            <person name="Dai P."/>
            <person name="Han X."/>
            <person name="Huang E."/>
            <person name="Gao Y."/>
            <person name="Liu J."/>
            <person name="Shao H."/>
            <person name="Ye R."/>
            <person name="Li L."/>
            <person name="Wei W."/>
            <person name="Wang X."/>
            <person name="Wang C."/>
            <person name="Huo Q."/>
            <person name="Li W."/>
            <person name="Guo W."/>
            <person name="Chen H."/>
            <person name="Chen S."/>
            <person name="Zhou L."/>
            <person name="Zhou L."/>
            <person name="Ni X."/>
            <person name="Tian J."/>
            <person name="Zhou Y."/>
            <person name="Sheng Y."/>
            <person name="Liu T."/>
            <person name="Pan Y."/>
            <person name="Xia L."/>
            <person name="Li J."/>
            <person name="Zhao F."/>
            <person name="Cao W."/>
        </authorList>
    </citation>
    <scope>NUCLEOTIDE SEQUENCE</scope>
    <source>
        <strain evidence="2">Rsan-2018</strain>
        <tissue evidence="2">Larvae</tissue>
    </source>
</reference>
<feature type="region of interest" description="Disordered" evidence="1">
    <location>
        <begin position="1"/>
        <end position="217"/>
    </location>
</feature>
<protein>
    <recommendedName>
        <fullName evidence="5">Gag-like protein</fullName>
    </recommendedName>
</protein>
<name>A0A9D4SMA0_RHISA</name>
<accession>A0A9D4SMA0</accession>
<feature type="compositionally biased region" description="Basic residues" evidence="1">
    <location>
        <begin position="165"/>
        <end position="174"/>
    </location>
</feature>
<dbReference type="VEuPathDB" id="VectorBase:RSAN_056094"/>
<dbReference type="AlphaFoldDB" id="A0A9D4SMA0"/>
<evidence type="ECO:0008006" key="5">
    <source>
        <dbReference type="Google" id="ProtNLM"/>
    </source>
</evidence>
<organism evidence="2 4">
    <name type="scientific">Rhipicephalus sanguineus</name>
    <name type="common">Brown dog tick</name>
    <name type="synonym">Ixodes sanguineus</name>
    <dbReference type="NCBI Taxonomy" id="34632"/>
    <lineage>
        <taxon>Eukaryota</taxon>
        <taxon>Metazoa</taxon>
        <taxon>Ecdysozoa</taxon>
        <taxon>Arthropoda</taxon>
        <taxon>Chelicerata</taxon>
        <taxon>Arachnida</taxon>
        <taxon>Acari</taxon>
        <taxon>Parasitiformes</taxon>
        <taxon>Ixodida</taxon>
        <taxon>Ixodoidea</taxon>
        <taxon>Ixodidae</taxon>
        <taxon>Rhipicephalinae</taxon>
        <taxon>Rhipicephalus</taxon>
        <taxon>Rhipicephalus</taxon>
    </lineage>
</organism>
<feature type="compositionally biased region" description="Low complexity" evidence="1">
    <location>
        <begin position="183"/>
        <end position="193"/>
    </location>
</feature>
<dbReference type="EMBL" id="JABSTV010001255">
    <property type="protein sequence ID" value="KAH7935103.1"/>
    <property type="molecule type" value="Genomic_DNA"/>
</dbReference>
<dbReference type="EMBL" id="JABSTV010001255">
    <property type="protein sequence ID" value="KAH7935961.1"/>
    <property type="molecule type" value="Genomic_DNA"/>
</dbReference>
<comment type="caution">
    <text evidence="2">The sequence shown here is derived from an EMBL/GenBank/DDBJ whole genome shotgun (WGS) entry which is preliminary data.</text>
</comment>
<feature type="compositionally biased region" description="Low complexity" evidence="1">
    <location>
        <begin position="144"/>
        <end position="159"/>
    </location>
</feature>
<evidence type="ECO:0000313" key="2">
    <source>
        <dbReference type="EMBL" id="KAH7935103.1"/>
    </source>
</evidence>
<evidence type="ECO:0000256" key="1">
    <source>
        <dbReference type="SAM" id="MobiDB-lite"/>
    </source>
</evidence>
<feature type="region of interest" description="Disordered" evidence="1">
    <location>
        <begin position="434"/>
        <end position="455"/>
    </location>
</feature>
<sequence>MPAPISHEHAKASTASGTNRKESQQLEKQAVNVIGGWLKEKAKEATTSFPPPSQPAPNIAAATATSTHTEEATAPTSDGAEEHAVCPLSETAEEEQMDCTTTRKRSREATSEDVPAGPSKQAVTDASLPHTPVNTTDDISAVHATASQETAASTLAAASPSHPEQRRKHQRKSKQGQQPRNSTAATAEAATAAKPPSIVVDRPHPRPSSPPAGDDFKVVMSKAASRRARAMEAAAINIDAAVVGTVLFRPSTPGGTFRGTPRLTLAAGLAGRPAVAAVRVNHLRNVVTADATTPECLAGLLSISELLDIPVTAREPADRRSCIGFVYGVDGDLTDSELIGAIASSTPCGRFGHVAAACQRAGDCIRCGRKHPPAESCKPHCINCGGAHAADTPTCPHWQEERRVATLLATFTTPLSRRAVRAAVREESREVRSYAAALKHNPPRSPSEDLGQQRTSTALRRLPQPAVISAAVDHLPAASPITPAEDPRDALIANLMATLQAVIQYLPEEHSLRATCLQAIGAQPGAPRSE</sequence>